<evidence type="ECO:0000313" key="2">
    <source>
        <dbReference type="Proteomes" id="UP000240760"/>
    </source>
</evidence>
<gene>
    <name evidence="1" type="ORF">M440DRAFT_1391027</name>
</gene>
<organism evidence="1 2">
    <name type="scientific">Trichoderma longibrachiatum ATCC 18648</name>
    <dbReference type="NCBI Taxonomy" id="983965"/>
    <lineage>
        <taxon>Eukaryota</taxon>
        <taxon>Fungi</taxon>
        <taxon>Dikarya</taxon>
        <taxon>Ascomycota</taxon>
        <taxon>Pezizomycotina</taxon>
        <taxon>Sordariomycetes</taxon>
        <taxon>Hypocreomycetidae</taxon>
        <taxon>Hypocreales</taxon>
        <taxon>Hypocreaceae</taxon>
        <taxon>Trichoderma</taxon>
    </lineage>
</organism>
<protein>
    <submittedName>
        <fullName evidence="1">Uncharacterized protein</fullName>
    </submittedName>
</protein>
<accession>A0A2T4C8A9</accession>
<dbReference type="AlphaFoldDB" id="A0A2T4C8A9"/>
<keyword evidence="2" id="KW-1185">Reference proteome</keyword>
<dbReference type="Proteomes" id="UP000240760">
    <property type="component" value="Unassembled WGS sequence"/>
</dbReference>
<evidence type="ECO:0000313" key="1">
    <source>
        <dbReference type="EMBL" id="PTB77785.1"/>
    </source>
</evidence>
<proteinExistence type="predicted"/>
<name>A0A2T4C8A9_TRILO</name>
<sequence length="194" mass="22468">MDGKQQFLRSRTWLCKKTAILIEWRIRQLSVICWRSEVLSIDGMMMNDWNDFNDPKRLDRNGDGIPYSNETQLDDWVLTIACKVQTSGLKRHRRNRYGASSLPYSPSTLRRRPSDHWTCFLGSPRLPVSIFPRHHVHLIQIHWILQTCNHRLPAGLNVAKSPRLHNSQADLFYQLPFYGLQQIASIATAAACAE</sequence>
<reference evidence="1 2" key="1">
    <citation type="submission" date="2016-07" db="EMBL/GenBank/DDBJ databases">
        <title>Multiple horizontal gene transfer events from other fungi enriched the ability of initially mycotrophic Trichoderma (Ascomycota) to feed on dead plant biomass.</title>
        <authorList>
            <consortium name="DOE Joint Genome Institute"/>
            <person name="Aerts A."/>
            <person name="Atanasova L."/>
            <person name="Chenthamara K."/>
            <person name="Zhang J."/>
            <person name="Grujic M."/>
            <person name="Henrissat B."/>
            <person name="Kuo A."/>
            <person name="Salamov A."/>
            <person name="Lipzen A."/>
            <person name="Labutti K."/>
            <person name="Barry K."/>
            <person name="Miao Y."/>
            <person name="Rahimi M.J."/>
            <person name="Shen Q."/>
            <person name="Grigoriev I.V."/>
            <person name="Kubicek C.P."/>
            <person name="Druzhinina I.S."/>
        </authorList>
    </citation>
    <scope>NUCLEOTIDE SEQUENCE [LARGE SCALE GENOMIC DNA]</scope>
    <source>
        <strain evidence="1 2">ATCC 18648</strain>
    </source>
</reference>
<dbReference type="EMBL" id="KZ679130">
    <property type="protein sequence ID" value="PTB77785.1"/>
    <property type="molecule type" value="Genomic_DNA"/>
</dbReference>